<feature type="transmembrane region" description="Helical" evidence="1">
    <location>
        <begin position="153"/>
        <end position="180"/>
    </location>
</feature>
<proteinExistence type="predicted"/>
<reference evidence="2 3" key="1">
    <citation type="journal article" date="2017" name="ISME J.">
        <title>Energy and carbon metabolisms in a deep terrestrial subsurface fluid microbial community.</title>
        <authorList>
            <person name="Momper L."/>
            <person name="Jungbluth S.P."/>
            <person name="Lee M.D."/>
            <person name="Amend J.P."/>
        </authorList>
    </citation>
    <scope>NUCLEOTIDE SEQUENCE [LARGE SCALE GENOMIC DNA]</scope>
    <source>
        <strain evidence="2">SURF_17</strain>
    </source>
</reference>
<dbReference type="EMBL" id="QZKI01000020">
    <property type="protein sequence ID" value="RJP74088.1"/>
    <property type="molecule type" value="Genomic_DNA"/>
</dbReference>
<sequence>MQLTTASLVFGLFCLLVHLERTPTYTIDSYFYLSKAKQLASGQGLRTTWNDGIDAKYFPGYSIALAPVSRPGKLYIIVQLIAYVVCGRLMIQIGRAAGRDSCGQFLALTALLANPIMLKWLSLPMAEGVALMLCLVAVALFLAFLARRSILSLILACVIGGFATITRIEALFLVPVFGLLAAPEKRNISWRWLLAGLVVFFLPLFWYFLWLRGTAGAESAYISEFKSTLPTADFLKNLAYNILVPFGFMHWPVRSFSASELLSVTGLAGVIWIGLGECVFVGGLVAALAGRLGPRLRATSILFVTYAFVHSFWYYRYERFMLMALPLAAIVWASAIQEVCARLLPKRQHVLLPLIQLMIVASGFYFGNFYSLRHRAALQQDTGGLRFREIAAAVNSLNSESHSPVLTDLGPHLAYHLDAHTYLDTGYKNYWKRAFPPERTLGEMERLGIRFVVIKLKVNQWFEEHAIPPEIQSRFKVLTESGVSILEYTPGAVSDS</sequence>
<feature type="transmembrane region" description="Helical" evidence="1">
    <location>
        <begin position="128"/>
        <end position="146"/>
    </location>
</feature>
<name>A0A419F6H7_9BACT</name>
<feature type="transmembrane region" description="Helical" evidence="1">
    <location>
        <begin position="192"/>
        <end position="213"/>
    </location>
</feature>
<keyword evidence="1" id="KW-0472">Membrane</keyword>
<keyword evidence="1" id="KW-1133">Transmembrane helix</keyword>
<evidence type="ECO:0000313" key="2">
    <source>
        <dbReference type="EMBL" id="RJP74088.1"/>
    </source>
</evidence>
<feature type="transmembrane region" description="Helical" evidence="1">
    <location>
        <begin position="296"/>
        <end position="315"/>
    </location>
</feature>
<feature type="transmembrane region" description="Helical" evidence="1">
    <location>
        <begin position="234"/>
        <end position="253"/>
    </location>
</feature>
<protein>
    <recommendedName>
        <fullName evidence="4">Glycosyltransferase RgtA/B/C/D-like domain-containing protein</fullName>
    </recommendedName>
</protein>
<keyword evidence="1" id="KW-0812">Transmembrane</keyword>
<dbReference type="Proteomes" id="UP000285961">
    <property type="component" value="Unassembled WGS sequence"/>
</dbReference>
<feature type="transmembrane region" description="Helical" evidence="1">
    <location>
        <begin position="265"/>
        <end position="289"/>
    </location>
</feature>
<accession>A0A419F6H7</accession>
<evidence type="ECO:0000256" key="1">
    <source>
        <dbReference type="SAM" id="Phobius"/>
    </source>
</evidence>
<feature type="transmembrane region" description="Helical" evidence="1">
    <location>
        <begin position="351"/>
        <end position="370"/>
    </location>
</feature>
<evidence type="ECO:0000313" key="3">
    <source>
        <dbReference type="Proteomes" id="UP000285961"/>
    </source>
</evidence>
<organism evidence="2 3">
    <name type="scientific">Candidatus Abyssobacteria bacterium SURF_17</name>
    <dbReference type="NCBI Taxonomy" id="2093361"/>
    <lineage>
        <taxon>Bacteria</taxon>
        <taxon>Pseudomonadati</taxon>
        <taxon>Candidatus Hydrogenedentota</taxon>
        <taxon>Candidatus Abyssobacteria</taxon>
    </lineage>
</organism>
<gene>
    <name evidence="2" type="ORF">C4532_03145</name>
</gene>
<evidence type="ECO:0008006" key="4">
    <source>
        <dbReference type="Google" id="ProtNLM"/>
    </source>
</evidence>
<comment type="caution">
    <text evidence="2">The sequence shown here is derived from an EMBL/GenBank/DDBJ whole genome shotgun (WGS) entry which is preliminary data.</text>
</comment>
<dbReference type="AlphaFoldDB" id="A0A419F6H7"/>